<proteinExistence type="predicted"/>
<dbReference type="RefSeq" id="WP_125057770.1">
    <property type="nucleotide sequence ID" value="NZ_BHZD01000001.1"/>
</dbReference>
<organism evidence="3 4">
    <name type="scientific">Streptomyces paromomycinus</name>
    <name type="common">Streptomyces rimosus subsp. paromomycinus</name>
    <dbReference type="NCBI Taxonomy" id="92743"/>
    <lineage>
        <taxon>Bacteria</taxon>
        <taxon>Bacillati</taxon>
        <taxon>Actinomycetota</taxon>
        <taxon>Actinomycetes</taxon>
        <taxon>Kitasatosporales</taxon>
        <taxon>Streptomycetaceae</taxon>
        <taxon>Streptomyces</taxon>
    </lineage>
</organism>
<dbReference type="InterPro" id="IPR050272">
    <property type="entry name" value="Isochorismatase-like_hydrls"/>
</dbReference>
<dbReference type="SUPFAM" id="SSF52499">
    <property type="entry name" value="Isochorismatase-like hydrolases"/>
    <property type="match status" value="1"/>
</dbReference>
<keyword evidence="4" id="KW-1185">Reference proteome</keyword>
<dbReference type="GO" id="GO:0016787">
    <property type="term" value="F:hydrolase activity"/>
    <property type="evidence" value="ECO:0007669"/>
    <property type="project" value="UniProtKB-KW"/>
</dbReference>
<dbReference type="PANTHER" id="PTHR43540:SF6">
    <property type="entry name" value="ISOCHORISMATASE-LIKE DOMAIN-CONTAINING PROTEIN"/>
    <property type="match status" value="1"/>
</dbReference>
<dbReference type="CDD" id="cd00431">
    <property type="entry name" value="cysteine_hydrolases"/>
    <property type="match status" value="1"/>
</dbReference>
<evidence type="ECO:0000313" key="4">
    <source>
        <dbReference type="Proteomes" id="UP000286746"/>
    </source>
</evidence>
<dbReference type="Gene3D" id="3.40.50.850">
    <property type="entry name" value="Isochorismatase-like"/>
    <property type="match status" value="1"/>
</dbReference>
<evidence type="ECO:0000256" key="1">
    <source>
        <dbReference type="ARBA" id="ARBA00022801"/>
    </source>
</evidence>
<dbReference type="EMBL" id="BHZD01000001">
    <property type="protein sequence ID" value="GCD47724.1"/>
    <property type="molecule type" value="Genomic_DNA"/>
</dbReference>
<comment type="caution">
    <text evidence="3">The sequence shown here is derived from an EMBL/GenBank/DDBJ whole genome shotgun (WGS) entry which is preliminary data.</text>
</comment>
<sequence>MRTALIVIDMINTYDHPDAEQLLPSVREALPGMLRVLERARAKGSDVEVIYVNDNFGRWRSHHDELVRTALDGPHSDLVEPLRPDDDSLFVVKARHSIFYETPLAYLLGQHGIGRIVLCGQVTEQCVLYSALDAHIRHLDVTVPRDAVAHIHADLADAALRMMERNMGADVTDSTADGLFG</sequence>
<accession>A0A401WEF2</accession>
<dbReference type="AlphaFoldDB" id="A0A401WEF2"/>
<evidence type="ECO:0000313" key="3">
    <source>
        <dbReference type="EMBL" id="GCD47724.1"/>
    </source>
</evidence>
<dbReference type="Proteomes" id="UP000286746">
    <property type="component" value="Unassembled WGS sequence"/>
</dbReference>
<dbReference type="PANTHER" id="PTHR43540">
    <property type="entry name" value="PEROXYUREIDOACRYLATE/UREIDOACRYLATE AMIDOHYDROLASE-RELATED"/>
    <property type="match status" value="1"/>
</dbReference>
<dbReference type="Pfam" id="PF00857">
    <property type="entry name" value="Isochorismatase"/>
    <property type="match status" value="1"/>
</dbReference>
<dbReference type="InterPro" id="IPR036380">
    <property type="entry name" value="Isochorismatase-like_sf"/>
</dbReference>
<name>A0A401WEF2_STREY</name>
<gene>
    <name evidence="3" type="ORF">GKJPGBOP_07517</name>
</gene>
<feature type="domain" description="Isochorismatase-like" evidence="2">
    <location>
        <begin position="3"/>
        <end position="175"/>
    </location>
</feature>
<protein>
    <submittedName>
        <fullName evidence="3">Isochorismatase</fullName>
    </submittedName>
</protein>
<evidence type="ECO:0000259" key="2">
    <source>
        <dbReference type="Pfam" id="PF00857"/>
    </source>
</evidence>
<keyword evidence="1" id="KW-0378">Hydrolase</keyword>
<reference evidence="3 4" key="1">
    <citation type="submission" date="2018-11" db="EMBL/GenBank/DDBJ databases">
        <title>Whole genome sequence of Streptomyces paromomycinus NBRC 15454(T).</title>
        <authorList>
            <person name="Komaki H."/>
            <person name="Tamura T."/>
        </authorList>
    </citation>
    <scope>NUCLEOTIDE SEQUENCE [LARGE SCALE GENOMIC DNA]</scope>
    <source>
        <strain evidence="3 4">NBRC 15454</strain>
    </source>
</reference>
<dbReference type="InterPro" id="IPR000868">
    <property type="entry name" value="Isochorismatase-like_dom"/>
</dbReference>